<gene>
    <name evidence="8" type="ORF">ACFPA8_23000</name>
</gene>
<dbReference type="Gene3D" id="2.20.25.90">
    <property type="entry name" value="ADC-like domains"/>
    <property type="match status" value="1"/>
</dbReference>
<feature type="compositionally biased region" description="Polar residues" evidence="6">
    <location>
        <begin position="1"/>
        <end position="11"/>
    </location>
</feature>
<keyword evidence="5" id="KW-0411">Iron-sulfur</keyword>
<evidence type="ECO:0000256" key="3">
    <source>
        <dbReference type="ARBA" id="ARBA00023002"/>
    </source>
</evidence>
<organism evidence="8 9">
    <name type="scientific">Streptomyces ovatisporus</name>
    <dbReference type="NCBI Taxonomy" id="1128682"/>
    <lineage>
        <taxon>Bacteria</taxon>
        <taxon>Bacillati</taxon>
        <taxon>Actinomycetota</taxon>
        <taxon>Actinomycetes</taxon>
        <taxon>Kitasatosporales</taxon>
        <taxon>Streptomycetaceae</taxon>
        <taxon>Streptomyces</taxon>
    </lineage>
</organism>
<evidence type="ECO:0000256" key="5">
    <source>
        <dbReference type="ARBA" id="ARBA00023014"/>
    </source>
</evidence>
<dbReference type="RefSeq" id="WP_386451367.1">
    <property type="nucleotide sequence ID" value="NZ_JBHSFH010000013.1"/>
</dbReference>
<keyword evidence="1" id="KW-0004">4Fe-4S</keyword>
<dbReference type="SUPFAM" id="SSF53706">
    <property type="entry name" value="Formate dehydrogenase/DMSO reductase, domains 1-3"/>
    <property type="match status" value="1"/>
</dbReference>
<dbReference type="InterPro" id="IPR006657">
    <property type="entry name" value="MoPterin_dinucl-bd_dom"/>
</dbReference>
<evidence type="ECO:0000313" key="8">
    <source>
        <dbReference type="EMBL" id="MFC4497004.1"/>
    </source>
</evidence>
<keyword evidence="9" id="KW-1185">Reference proteome</keyword>
<dbReference type="InterPro" id="IPR050123">
    <property type="entry name" value="Prok_molybdopt-oxidoreductase"/>
</dbReference>
<protein>
    <submittedName>
        <fullName evidence="8">Molybdopterin-dependent oxidoreductase</fullName>
    </submittedName>
</protein>
<proteinExistence type="predicted"/>
<dbReference type="Gene3D" id="3.40.50.740">
    <property type="match status" value="1"/>
</dbReference>
<evidence type="ECO:0000256" key="1">
    <source>
        <dbReference type="ARBA" id="ARBA00022485"/>
    </source>
</evidence>
<feature type="compositionally biased region" description="Low complexity" evidence="6">
    <location>
        <begin position="781"/>
        <end position="792"/>
    </location>
</feature>
<dbReference type="Gene3D" id="3.40.228.10">
    <property type="entry name" value="Dimethylsulfoxide Reductase, domain 2"/>
    <property type="match status" value="1"/>
</dbReference>
<dbReference type="Pfam" id="PF01568">
    <property type="entry name" value="Molydop_binding"/>
    <property type="match status" value="1"/>
</dbReference>
<name>A0ABV9AD95_9ACTN</name>
<dbReference type="PROSITE" id="PS51669">
    <property type="entry name" value="4FE4S_MOW_BIS_MGD"/>
    <property type="match status" value="1"/>
</dbReference>
<dbReference type="EMBL" id="JBHSFH010000013">
    <property type="protein sequence ID" value="MFC4497004.1"/>
    <property type="molecule type" value="Genomic_DNA"/>
</dbReference>
<dbReference type="Proteomes" id="UP001595997">
    <property type="component" value="Unassembled WGS sequence"/>
</dbReference>
<keyword evidence="3" id="KW-0560">Oxidoreductase</keyword>
<dbReference type="Gene3D" id="2.40.40.20">
    <property type="match status" value="1"/>
</dbReference>
<feature type="domain" description="4Fe-4S Mo/W bis-MGD-type" evidence="7">
    <location>
        <begin position="23"/>
        <end position="79"/>
    </location>
</feature>
<evidence type="ECO:0000313" key="9">
    <source>
        <dbReference type="Proteomes" id="UP001595997"/>
    </source>
</evidence>
<keyword evidence="2" id="KW-0479">Metal-binding</keyword>
<dbReference type="InterPro" id="IPR009010">
    <property type="entry name" value="Asp_de-COase-like_dom_sf"/>
</dbReference>
<comment type="caution">
    <text evidence="8">The sequence shown here is derived from an EMBL/GenBank/DDBJ whole genome shotgun (WGS) entry which is preliminary data.</text>
</comment>
<evidence type="ECO:0000256" key="2">
    <source>
        <dbReference type="ARBA" id="ARBA00022723"/>
    </source>
</evidence>
<dbReference type="InterPro" id="IPR006963">
    <property type="entry name" value="Mopterin_OxRdtase_4Fe-4S_dom"/>
</dbReference>
<keyword evidence="4" id="KW-0408">Iron</keyword>
<evidence type="ECO:0000256" key="6">
    <source>
        <dbReference type="SAM" id="MobiDB-lite"/>
    </source>
</evidence>
<accession>A0ABV9AD95</accession>
<feature type="region of interest" description="Disordered" evidence="6">
    <location>
        <begin position="781"/>
        <end position="805"/>
    </location>
</feature>
<dbReference type="SMART" id="SM00926">
    <property type="entry name" value="Molybdop_Fe4S4"/>
    <property type="match status" value="1"/>
</dbReference>
<dbReference type="PANTHER" id="PTHR43105:SF9">
    <property type="entry name" value="NADPH-FE(3+) OXIDOREDUCTASE SUBUNIT ALPHA"/>
    <property type="match status" value="1"/>
</dbReference>
<evidence type="ECO:0000256" key="4">
    <source>
        <dbReference type="ARBA" id="ARBA00023004"/>
    </source>
</evidence>
<feature type="region of interest" description="Disordered" evidence="6">
    <location>
        <begin position="1"/>
        <end position="20"/>
    </location>
</feature>
<reference evidence="9" key="1">
    <citation type="journal article" date="2019" name="Int. J. Syst. Evol. Microbiol.">
        <title>The Global Catalogue of Microorganisms (GCM) 10K type strain sequencing project: providing services to taxonomists for standard genome sequencing and annotation.</title>
        <authorList>
            <consortium name="The Broad Institute Genomics Platform"/>
            <consortium name="The Broad Institute Genome Sequencing Center for Infectious Disease"/>
            <person name="Wu L."/>
            <person name="Ma J."/>
        </authorList>
    </citation>
    <scope>NUCLEOTIDE SEQUENCE [LARGE SCALE GENOMIC DNA]</scope>
    <source>
        <strain evidence="9">CGMCC 4.7357</strain>
    </source>
</reference>
<sequence>MSATGTTSPSGGNAEADPSPADVTTALRICPLCEATCGLSVTVTGGRITGARGDREDVFSQGFVCPKGASFGELDADPDRLTRPLVRDANGTLAEASWDEAFAAVAAGLGTVLADGDRDSVAVYLGNPNVHTMAGALYPPQLLGALRTRNFYTASTLDQMPKHVSCGLLYGDPQAIPVPDVDRTDHLLILGANPVDSNGSLATVPDFPGRLKKLRRRGGRLTVVDPRRTRTAKLADRHVAIRPGSDAFLLMAMVHVLFDEGLTDPGPLGEHLSGVDEVRALAADFAPEAVEDACDVTAEEIRSLTREVAGAPSAAVYGRVGSSTVEFGTLTNWLVDVVNALTGNLDRAGGVMFPLSATARAPRTPAPGKGFALGRWRSRVSGHPEAKSELPAAALAEEISTPGEGRVRALITVAGNPVLSAPDGEKLERALGGLDFMVSLDPYLNETTRHAHVVLPPARPSRTAHFDFAFNALPVRNQVRYTRAVVEPGGDEPTESEIMARLMLCLGGRPDAAPETVDAAVVDRTLGKAVADPGSPVHGRDPALLAAELTGRDSVERRLDMMLRLGPYGEGFGARPDGLSLAKLLAHPHGIDLGPLRPRLPEVLRTRSGRVELCPEPLALDVGRLRGALERRASRDGLVLVGRRHLRSNNSWMHNVTSLRGGTNRCTLQVNPGDAARLGLEAGAYARVQGAGGEVTAPVEVTDAVRTGVVSLPHGWGHDRPGTRMRVAAAEPGVNVNQLLDGSLLDPLSGTAVLNGFPVQVTAVTAGNAVTAAAVAGGAVTAPATAPAPATADRVPRTPPEAGRT</sequence>
<evidence type="ECO:0000259" key="7">
    <source>
        <dbReference type="PROSITE" id="PS51669"/>
    </source>
</evidence>
<dbReference type="Pfam" id="PF04879">
    <property type="entry name" value="Molybdop_Fe4S4"/>
    <property type="match status" value="1"/>
</dbReference>
<dbReference type="PANTHER" id="PTHR43105">
    <property type="entry name" value="RESPIRATORY NITRATE REDUCTASE"/>
    <property type="match status" value="1"/>
</dbReference>
<dbReference type="Pfam" id="PF00384">
    <property type="entry name" value="Molybdopterin"/>
    <property type="match status" value="1"/>
</dbReference>
<dbReference type="SUPFAM" id="SSF50692">
    <property type="entry name" value="ADC-like"/>
    <property type="match status" value="1"/>
</dbReference>
<dbReference type="InterPro" id="IPR006656">
    <property type="entry name" value="Mopterin_OxRdtase"/>
</dbReference>